<sequence length="526" mass="59506">MFEGRSGEFKELLKLKTIKIKGEEDMDRREFFKLVGVAAAATGAASAGITGYLNAIDPAAKAGWEKEAYDPEKGRFDRTPFEIDHMPFNKVGTPKRVEKYADTMLRRTNLNLAFDVPEGMPFPAYLKTVVDVNDLANTPLSILKDKELVAFYQGILDREGWNFFVEDLRYFLEIMPFFQRINMETSFDIALASAYDNAHMYSAGLHVSRVASKESDFQGIGPKKYEIKDPKEMSRLIKKIGALFGSPLVRIVKLNPEWSYEHAPGDGRGYKYGESVDIPEHWQYGIIMGIPLSWETREGAPSFFHTFEGYGTSSMLCARMSEFVKKLGYPARENSPHARYEYIMPPHMVAAGVGEQGRLGVVVTPEFGPNFRPSMVVTNMPLEPDKPIDIGIRKFCMNCKICADQCPSGSISFDGPKEINGRGYDGWQINASTCHNFWMSVPNGGCRVCLAVCPFSKESNWLHTTARDIAIRDRTGITASTLTWMEKAFYGENTPEHYHYKEGSRQFDYLVGETPWFFESKNFLKE</sequence>
<name>A0A644W6G5_9ZZZZ</name>
<keyword evidence="5" id="KW-0732">Signal</keyword>
<evidence type="ECO:0000256" key="3">
    <source>
        <dbReference type="ARBA" id="ARBA00022485"/>
    </source>
</evidence>
<evidence type="ECO:0000256" key="6">
    <source>
        <dbReference type="ARBA" id="ARBA00022737"/>
    </source>
</evidence>
<dbReference type="EC" id="1.17.99.6" evidence="12"/>
<proteinExistence type="predicted"/>
<evidence type="ECO:0000256" key="2">
    <source>
        <dbReference type="ARBA" id="ARBA00022475"/>
    </source>
</evidence>
<keyword evidence="9" id="KW-0472">Membrane</keyword>
<evidence type="ECO:0000256" key="8">
    <source>
        <dbReference type="ARBA" id="ARBA00023014"/>
    </source>
</evidence>
<keyword evidence="6" id="KW-0677">Repeat</keyword>
<keyword evidence="7" id="KW-0408">Iron</keyword>
<evidence type="ECO:0000256" key="1">
    <source>
        <dbReference type="ARBA" id="ARBA00004236"/>
    </source>
</evidence>
<protein>
    <submittedName>
        <fullName evidence="12">Epoxyqueuosine reductase</fullName>
        <ecNumber evidence="12">1.17.99.6</ecNumber>
    </submittedName>
</protein>
<evidence type="ECO:0000256" key="9">
    <source>
        <dbReference type="ARBA" id="ARBA00023136"/>
    </source>
</evidence>
<evidence type="ECO:0000256" key="4">
    <source>
        <dbReference type="ARBA" id="ARBA00022723"/>
    </source>
</evidence>
<reference evidence="12" key="1">
    <citation type="submission" date="2019-08" db="EMBL/GenBank/DDBJ databases">
        <authorList>
            <person name="Kucharzyk K."/>
            <person name="Murdoch R.W."/>
            <person name="Higgins S."/>
            <person name="Loffler F."/>
        </authorList>
    </citation>
    <scope>NUCLEOTIDE SEQUENCE</scope>
</reference>
<dbReference type="Pfam" id="PF12838">
    <property type="entry name" value="Fer4_7"/>
    <property type="match status" value="1"/>
</dbReference>
<evidence type="ECO:0000256" key="5">
    <source>
        <dbReference type="ARBA" id="ARBA00022729"/>
    </source>
</evidence>
<comment type="subcellular location">
    <subcellularLocation>
        <location evidence="1">Cell membrane</location>
    </subcellularLocation>
</comment>
<dbReference type="PROSITE" id="PS00198">
    <property type="entry name" value="4FE4S_FER_1"/>
    <property type="match status" value="1"/>
</dbReference>
<evidence type="ECO:0000256" key="7">
    <source>
        <dbReference type="ARBA" id="ARBA00023004"/>
    </source>
</evidence>
<gene>
    <name evidence="12" type="primary">queG_20</name>
    <name evidence="12" type="ORF">SDC9_45582</name>
</gene>
<evidence type="ECO:0000256" key="10">
    <source>
        <dbReference type="ARBA" id="ARBA00029374"/>
    </source>
</evidence>
<dbReference type="NCBIfam" id="TIGR02486">
    <property type="entry name" value="RDH"/>
    <property type="match status" value="1"/>
</dbReference>
<dbReference type="Gene3D" id="3.30.70.20">
    <property type="match status" value="1"/>
</dbReference>
<feature type="domain" description="4Fe-4S ferredoxin-type" evidence="11">
    <location>
        <begin position="386"/>
        <end position="416"/>
    </location>
</feature>
<keyword evidence="2" id="KW-1003">Cell membrane</keyword>
<keyword evidence="8" id="KW-0411">Iron-sulfur</keyword>
<dbReference type="InterPro" id="IPR017896">
    <property type="entry name" value="4Fe4S_Fe-S-bd"/>
</dbReference>
<dbReference type="PROSITE" id="PS51318">
    <property type="entry name" value="TAT"/>
    <property type="match status" value="1"/>
</dbReference>
<dbReference type="InterPro" id="IPR017900">
    <property type="entry name" value="4Fe4S_Fe_S_CS"/>
</dbReference>
<dbReference type="PANTHER" id="PTHR42827:SF1">
    <property type="entry name" value="IRON-SULFUR CLUSTER-BINDING PROTEIN"/>
    <property type="match status" value="1"/>
</dbReference>
<keyword evidence="3" id="KW-0004">4Fe-4S</keyword>
<dbReference type="GO" id="GO:0046872">
    <property type="term" value="F:metal ion binding"/>
    <property type="evidence" value="ECO:0007669"/>
    <property type="project" value="UniProtKB-KW"/>
</dbReference>
<keyword evidence="12" id="KW-0560">Oxidoreductase</keyword>
<dbReference type="GO" id="GO:0052693">
    <property type="term" value="F:epoxyqueuosine reductase activity"/>
    <property type="evidence" value="ECO:0007669"/>
    <property type="project" value="UniProtKB-EC"/>
</dbReference>
<evidence type="ECO:0000259" key="11">
    <source>
        <dbReference type="PROSITE" id="PS51379"/>
    </source>
</evidence>
<organism evidence="12">
    <name type="scientific">bioreactor metagenome</name>
    <dbReference type="NCBI Taxonomy" id="1076179"/>
    <lineage>
        <taxon>unclassified sequences</taxon>
        <taxon>metagenomes</taxon>
        <taxon>ecological metagenomes</taxon>
    </lineage>
</organism>
<dbReference type="PANTHER" id="PTHR42827">
    <property type="entry name" value="IRON-SULFUR CLUSTER-BINDING PROTEIN-RELATED"/>
    <property type="match status" value="1"/>
</dbReference>
<dbReference type="AlphaFoldDB" id="A0A644W6G5"/>
<dbReference type="InterPro" id="IPR006311">
    <property type="entry name" value="TAT_signal"/>
</dbReference>
<dbReference type="PROSITE" id="PS51379">
    <property type="entry name" value="4FE4S_FER_2"/>
    <property type="match status" value="1"/>
</dbReference>
<accession>A0A644W6G5</accession>
<keyword evidence="4" id="KW-0479">Metal-binding</keyword>
<dbReference type="InterPro" id="IPR012832">
    <property type="entry name" value="RDH"/>
</dbReference>
<evidence type="ECO:0000313" key="12">
    <source>
        <dbReference type="EMBL" id="MPL99365.1"/>
    </source>
</evidence>
<comment type="cofactor">
    <cofactor evidence="10">
        <name>corrinoid</name>
        <dbReference type="ChEBI" id="CHEBI:33913"/>
    </cofactor>
</comment>
<dbReference type="EMBL" id="VSSQ01000662">
    <property type="protein sequence ID" value="MPL99365.1"/>
    <property type="molecule type" value="Genomic_DNA"/>
</dbReference>
<dbReference type="SUPFAM" id="SSF54862">
    <property type="entry name" value="4Fe-4S ferredoxins"/>
    <property type="match status" value="1"/>
</dbReference>
<dbReference type="GO" id="GO:0051539">
    <property type="term" value="F:4 iron, 4 sulfur cluster binding"/>
    <property type="evidence" value="ECO:0007669"/>
    <property type="project" value="UniProtKB-KW"/>
</dbReference>
<comment type="caution">
    <text evidence="12">The sequence shown here is derived from an EMBL/GenBank/DDBJ whole genome shotgun (WGS) entry which is preliminary data.</text>
</comment>
<dbReference type="GO" id="GO:0005886">
    <property type="term" value="C:plasma membrane"/>
    <property type="evidence" value="ECO:0007669"/>
    <property type="project" value="UniProtKB-SubCell"/>
</dbReference>